<keyword evidence="9" id="KW-0812">Transmembrane</keyword>
<comment type="catalytic activity">
    <reaction evidence="1">
        <text>ATP + protein L-histidine = ADP + protein N-phospho-L-histidine.</text>
        <dbReference type="EC" id="2.7.13.3"/>
    </reaction>
</comment>
<dbReference type="CDD" id="cd16917">
    <property type="entry name" value="HATPase_UhpB-NarQ-NarX-like"/>
    <property type="match status" value="1"/>
</dbReference>
<keyword evidence="13" id="KW-1185">Reference proteome</keyword>
<feature type="transmembrane region" description="Helical" evidence="9">
    <location>
        <begin position="41"/>
        <end position="59"/>
    </location>
</feature>
<dbReference type="Pfam" id="PF07730">
    <property type="entry name" value="HisKA_3"/>
    <property type="match status" value="1"/>
</dbReference>
<dbReference type="AlphaFoldDB" id="A0A6H9YUN5"/>
<dbReference type="EMBL" id="WBMT01000001">
    <property type="protein sequence ID" value="KAB2352317.1"/>
    <property type="molecule type" value="Genomic_DNA"/>
</dbReference>
<feature type="domain" description="Signal transduction histidine kinase subgroup 3 dimerisation and phosphoacceptor" evidence="11">
    <location>
        <begin position="117"/>
        <end position="178"/>
    </location>
</feature>
<evidence type="ECO:0000313" key="13">
    <source>
        <dbReference type="Proteomes" id="UP000468735"/>
    </source>
</evidence>
<keyword evidence="5" id="KW-0547">Nucleotide-binding</keyword>
<dbReference type="InterPro" id="IPR011712">
    <property type="entry name" value="Sig_transdc_His_kin_sub3_dim/P"/>
</dbReference>
<accession>A0A6H9YUN5</accession>
<dbReference type="InterPro" id="IPR036890">
    <property type="entry name" value="HATPase_C_sf"/>
</dbReference>
<gene>
    <name evidence="12" type="ORF">F8566_01055</name>
</gene>
<organism evidence="12 13">
    <name type="scientific">Actinomadura rudentiformis</name>
    <dbReference type="NCBI Taxonomy" id="359158"/>
    <lineage>
        <taxon>Bacteria</taxon>
        <taxon>Bacillati</taxon>
        <taxon>Actinomycetota</taxon>
        <taxon>Actinomycetes</taxon>
        <taxon>Streptosporangiales</taxon>
        <taxon>Thermomonosporaceae</taxon>
        <taxon>Actinomadura</taxon>
    </lineage>
</organism>
<evidence type="ECO:0000256" key="2">
    <source>
        <dbReference type="ARBA" id="ARBA00012438"/>
    </source>
</evidence>
<name>A0A6H9YUN5_9ACTN</name>
<protein>
    <recommendedName>
        <fullName evidence="2">histidine kinase</fullName>
        <ecNumber evidence="2">2.7.13.3</ecNumber>
    </recommendedName>
</protein>
<dbReference type="Pfam" id="PF02518">
    <property type="entry name" value="HATPase_c"/>
    <property type="match status" value="1"/>
</dbReference>
<keyword evidence="7" id="KW-0067">ATP-binding</keyword>
<reference evidence="12 13" key="1">
    <citation type="submission" date="2019-09" db="EMBL/GenBank/DDBJ databases">
        <title>Actinomadura physcomitrii sp. nov., a novel actinomycete isolated from moss [Physcomitrium sphaericum (Ludw) Fuernr].</title>
        <authorList>
            <person name="Zhuang X."/>
            <person name="Liu C."/>
        </authorList>
    </citation>
    <scope>NUCLEOTIDE SEQUENCE [LARGE SCALE GENOMIC DNA]</scope>
    <source>
        <strain evidence="12 13">HMC1</strain>
    </source>
</reference>
<dbReference type="Proteomes" id="UP000468735">
    <property type="component" value="Unassembled WGS sequence"/>
</dbReference>
<keyword evidence="6" id="KW-0418">Kinase</keyword>
<dbReference type="GO" id="GO:0016020">
    <property type="term" value="C:membrane"/>
    <property type="evidence" value="ECO:0007669"/>
    <property type="project" value="InterPro"/>
</dbReference>
<keyword evidence="8" id="KW-0902">Two-component regulatory system</keyword>
<feature type="transmembrane region" description="Helical" evidence="9">
    <location>
        <begin position="79"/>
        <end position="98"/>
    </location>
</feature>
<evidence type="ECO:0000256" key="3">
    <source>
        <dbReference type="ARBA" id="ARBA00022553"/>
    </source>
</evidence>
<dbReference type="SUPFAM" id="SSF55874">
    <property type="entry name" value="ATPase domain of HSP90 chaperone/DNA topoisomerase II/histidine kinase"/>
    <property type="match status" value="1"/>
</dbReference>
<evidence type="ECO:0000256" key="8">
    <source>
        <dbReference type="ARBA" id="ARBA00023012"/>
    </source>
</evidence>
<evidence type="ECO:0000259" key="11">
    <source>
        <dbReference type="Pfam" id="PF07730"/>
    </source>
</evidence>
<evidence type="ECO:0000256" key="1">
    <source>
        <dbReference type="ARBA" id="ARBA00000085"/>
    </source>
</evidence>
<proteinExistence type="predicted"/>
<feature type="domain" description="Histidine kinase/HSP90-like ATPase" evidence="10">
    <location>
        <begin position="221"/>
        <end position="304"/>
    </location>
</feature>
<evidence type="ECO:0000256" key="9">
    <source>
        <dbReference type="SAM" id="Phobius"/>
    </source>
</evidence>
<dbReference type="InterPro" id="IPR003594">
    <property type="entry name" value="HATPase_dom"/>
</dbReference>
<comment type="caution">
    <text evidence="12">The sequence shown here is derived from an EMBL/GenBank/DDBJ whole genome shotgun (WGS) entry which is preliminary data.</text>
</comment>
<dbReference type="Gene3D" id="3.30.565.10">
    <property type="entry name" value="Histidine kinase-like ATPase, C-terminal domain"/>
    <property type="match status" value="1"/>
</dbReference>
<keyword evidence="3" id="KW-0597">Phosphoprotein</keyword>
<dbReference type="Gene3D" id="1.20.5.1930">
    <property type="match status" value="1"/>
</dbReference>
<dbReference type="GO" id="GO:0005524">
    <property type="term" value="F:ATP binding"/>
    <property type="evidence" value="ECO:0007669"/>
    <property type="project" value="UniProtKB-KW"/>
</dbReference>
<dbReference type="OrthoDB" id="5241729at2"/>
<dbReference type="GO" id="GO:0000155">
    <property type="term" value="F:phosphorelay sensor kinase activity"/>
    <property type="evidence" value="ECO:0007669"/>
    <property type="project" value="InterPro"/>
</dbReference>
<dbReference type="EC" id="2.7.13.3" evidence="2"/>
<keyword evidence="9" id="KW-1133">Transmembrane helix</keyword>
<dbReference type="InterPro" id="IPR050482">
    <property type="entry name" value="Sensor_HK_TwoCompSys"/>
</dbReference>
<evidence type="ECO:0000313" key="12">
    <source>
        <dbReference type="EMBL" id="KAB2352317.1"/>
    </source>
</evidence>
<evidence type="ECO:0000256" key="5">
    <source>
        <dbReference type="ARBA" id="ARBA00022741"/>
    </source>
</evidence>
<dbReference type="PANTHER" id="PTHR24421">
    <property type="entry name" value="NITRATE/NITRITE SENSOR PROTEIN NARX-RELATED"/>
    <property type="match status" value="1"/>
</dbReference>
<evidence type="ECO:0000256" key="6">
    <source>
        <dbReference type="ARBA" id="ARBA00022777"/>
    </source>
</evidence>
<keyword evidence="9" id="KW-0472">Membrane</keyword>
<keyword evidence="4" id="KW-0808">Transferase</keyword>
<evidence type="ECO:0000256" key="7">
    <source>
        <dbReference type="ARBA" id="ARBA00022840"/>
    </source>
</evidence>
<dbReference type="GO" id="GO:0046983">
    <property type="term" value="F:protein dimerization activity"/>
    <property type="evidence" value="ECO:0007669"/>
    <property type="project" value="InterPro"/>
</dbReference>
<dbReference type="PANTHER" id="PTHR24421:SF10">
    <property type="entry name" value="NITRATE_NITRITE SENSOR PROTEIN NARQ"/>
    <property type="match status" value="1"/>
</dbReference>
<evidence type="ECO:0000259" key="10">
    <source>
        <dbReference type="Pfam" id="PF02518"/>
    </source>
</evidence>
<sequence>MLNLNATRVLFVEPPRPLATKGSVMREVQEKGRPGPRARRWGIVLGAIAVSHWLADVLLRTDLPLPRAHLTGVSWLWSYPWFTAACEAGLLLAGVLLYRRAALKKAGLDNAAARTAELRRIERNLHDGTQARLVALGISIGLAEHLLKDRPEAALELLVEARKASTDALAELRCLVRGTDLPVLAEHGLDAAIRALVRALPLPVDMEIDLPERPDPPVESAAYFAVAEAMANIVKHSHATRAWLRLRYTGGRLGIQIGDNGRGGATPSAGTGLRGVQQRLAPLGGTLLITSPPDGPTLVCVDIPCGPPITRRTESASVGRRRSRAVL</sequence>
<evidence type="ECO:0000256" key="4">
    <source>
        <dbReference type="ARBA" id="ARBA00022679"/>
    </source>
</evidence>